<keyword evidence="9" id="KW-0694">RNA-binding</keyword>
<dbReference type="EMBL" id="CZRL01000124">
    <property type="protein sequence ID" value="CUS55221.1"/>
    <property type="molecule type" value="Genomic_DNA"/>
</dbReference>
<evidence type="ECO:0000313" key="13">
    <source>
        <dbReference type="EMBL" id="CUS55221.1"/>
    </source>
</evidence>
<dbReference type="InterPro" id="IPR046884">
    <property type="entry name" value="MnmA-like_central"/>
</dbReference>
<dbReference type="FunFam" id="2.40.30.10:FF:000023">
    <property type="entry name" value="tRNA-specific 2-thiouridylase MnmA"/>
    <property type="match status" value="1"/>
</dbReference>
<dbReference type="InterPro" id="IPR004506">
    <property type="entry name" value="MnmA-like"/>
</dbReference>
<dbReference type="NCBIfam" id="TIGR00420">
    <property type="entry name" value="trmU"/>
    <property type="match status" value="1"/>
</dbReference>
<protein>
    <recommendedName>
        <fullName evidence="2">tRNA-specific 2-thiouridylase MnmA</fullName>
    </recommendedName>
</protein>
<reference evidence="13" key="1">
    <citation type="submission" date="2015-10" db="EMBL/GenBank/DDBJ databases">
        <authorList>
            <person name="Gilbert D.G."/>
        </authorList>
    </citation>
    <scope>NUCLEOTIDE SEQUENCE</scope>
</reference>
<organism evidence="13">
    <name type="scientific">hydrothermal vent metagenome</name>
    <dbReference type="NCBI Taxonomy" id="652676"/>
    <lineage>
        <taxon>unclassified sequences</taxon>
        <taxon>metagenomes</taxon>
        <taxon>ecological metagenomes</taxon>
    </lineage>
</organism>
<evidence type="ECO:0000256" key="1">
    <source>
        <dbReference type="ARBA" id="ARBA00004496"/>
    </source>
</evidence>
<feature type="domain" description="tRNA-specific 2-thiouridylase MnmA-like C-terminal" evidence="11">
    <location>
        <begin position="284"/>
        <end position="355"/>
    </location>
</feature>
<dbReference type="Pfam" id="PF20258">
    <property type="entry name" value="tRNA_Me_trans_C"/>
    <property type="match status" value="1"/>
</dbReference>
<keyword evidence="10" id="KW-1015">Disulfide bond</keyword>
<evidence type="ECO:0000259" key="12">
    <source>
        <dbReference type="Pfam" id="PF20259"/>
    </source>
</evidence>
<evidence type="ECO:0000256" key="10">
    <source>
        <dbReference type="ARBA" id="ARBA00023157"/>
    </source>
</evidence>
<proteinExistence type="inferred from homology"/>
<dbReference type="PANTHER" id="PTHR11933">
    <property type="entry name" value="TRNA 5-METHYLAMINOMETHYL-2-THIOURIDYLATE -METHYLTRANSFERASE"/>
    <property type="match status" value="1"/>
</dbReference>
<evidence type="ECO:0000256" key="6">
    <source>
        <dbReference type="ARBA" id="ARBA00022694"/>
    </source>
</evidence>
<dbReference type="InterPro" id="IPR046885">
    <property type="entry name" value="MnmA-like_C"/>
</dbReference>
<evidence type="ECO:0000256" key="9">
    <source>
        <dbReference type="ARBA" id="ARBA00022884"/>
    </source>
</evidence>
<name>A0A160TWI8_9ZZZZ</name>
<dbReference type="Gene3D" id="2.30.30.280">
    <property type="entry name" value="Adenine nucleotide alpha hydrolases-like domains"/>
    <property type="match status" value="1"/>
</dbReference>
<dbReference type="GO" id="GO:0016783">
    <property type="term" value="F:sulfurtransferase activity"/>
    <property type="evidence" value="ECO:0007669"/>
    <property type="project" value="InterPro"/>
</dbReference>
<dbReference type="GO" id="GO:0005524">
    <property type="term" value="F:ATP binding"/>
    <property type="evidence" value="ECO:0007669"/>
    <property type="project" value="UniProtKB-KW"/>
</dbReference>
<evidence type="ECO:0000259" key="11">
    <source>
        <dbReference type="Pfam" id="PF20258"/>
    </source>
</evidence>
<dbReference type="FunFam" id="3.40.50.620:FF:000004">
    <property type="entry name" value="tRNA-specific 2-thiouridylase MnmA"/>
    <property type="match status" value="1"/>
</dbReference>
<dbReference type="InterPro" id="IPR014729">
    <property type="entry name" value="Rossmann-like_a/b/a_fold"/>
</dbReference>
<comment type="subcellular location">
    <subcellularLocation>
        <location evidence="1">Cytoplasm</location>
    </subcellularLocation>
</comment>
<accession>A0A160TWI8</accession>
<dbReference type="GO" id="GO:0000049">
    <property type="term" value="F:tRNA binding"/>
    <property type="evidence" value="ECO:0007669"/>
    <property type="project" value="UniProtKB-KW"/>
</dbReference>
<dbReference type="Pfam" id="PF20259">
    <property type="entry name" value="tRNA_Me_trans_M"/>
    <property type="match status" value="1"/>
</dbReference>
<feature type="domain" description="tRNA-specific 2-thiouridylase MnmA-like central" evidence="12">
    <location>
        <begin position="207"/>
        <end position="270"/>
    </location>
</feature>
<keyword evidence="8" id="KW-0067">ATP-binding</keyword>
<evidence type="ECO:0000256" key="5">
    <source>
        <dbReference type="ARBA" id="ARBA00022679"/>
    </source>
</evidence>
<dbReference type="Gene3D" id="2.40.30.10">
    <property type="entry name" value="Translation factors"/>
    <property type="match status" value="1"/>
</dbReference>
<sequence length="362" mass="40570">MIPEKNTPVVVGISGGVDSSIAAWQLKEWGHEVIGLFMKNWEEDDDESYCAAAEDLEIAQHVCRQLDVPLHTVNFSHEYWERVFKIFLQQYQAGRTPNPDVLCNREIKFREFLDHANRLGAKYIATGHYAQIDSNPTALSLLKGNDPSKDQSYFLYTLGQAELQHTLFPIGAMLKSEVRQIARSLGMPNADRKDSTGICFIGERRFRDFLARYLPPSPGQICTLDNTVIGEHQGLWFYTLGQRHGLDIGGPGDAWYVAAKDMARNVLRVVQGHDHPALMRNSAQAEELSWVENDPPQFPFRCSAKTRYRQADQACTLSSIGPGKIEITFEQPQRAITPGQALVLYDGSRLIGGGVFCDLING</sequence>
<keyword evidence="7" id="KW-0547">Nucleotide-binding</keyword>
<gene>
    <name evidence="13" type="ORF">MGWOODY_XGa440</name>
</gene>
<keyword evidence="3" id="KW-0963">Cytoplasm</keyword>
<dbReference type="InterPro" id="IPR023382">
    <property type="entry name" value="MnmA-like_central_sf"/>
</dbReference>
<keyword evidence="4" id="KW-0820">tRNA-binding</keyword>
<dbReference type="Gene3D" id="3.40.50.620">
    <property type="entry name" value="HUPs"/>
    <property type="match status" value="1"/>
</dbReference>
<evidence type="ECO:0000256" key="8">
    <source>
        <dbReference type="ARBA" id="ARBA00022840"/>
    </source>
</evidence>
<dbReference type="GO" id="GO:0002143">
    <property type="term" value="P:tRNA wobble position uridine thiolation"/>
    <property type="evidence" value="ECO:0007669"/>
    <property type="project" value="TreeGrafter"/>
</dbReference>
<evidence type="ECO:0000256" key="7">
    <source>
        <dbReference type="ARBA" id="ARBA00022741"/>
    </source>
</evidence>
<evidence type="ECO:0000256" key="2">
    <source>
        <dbReference type="ARBA" id="ARBA00013805"/>
    </source>
</evidence>
<dbReference type="PANTHER" id="PTHR11933:SF5">
    <property type="entry name" value="MITOCHONDRIAL TRNA-SPECIFIC 2-THIOURIDYLASE 1"/>
    <property type="match status" value="1"/>
</dbReference>
<evidence type="ECO:0000256" key="3">
    <source>
        <dbReference type="ARBA" id="ARBA00022490"/>
    </source>
</evidence>
<dbReference type="AlphaFoldDB" id="A0A160TWI8"/>
<dbReference type="Pfam" id="PF03054">
    <property type="entry name" value="tRNA_Me_trans"/>
    <property type="match status" value="1"/>
</dbReference>
<dbReference type="NCBIfam" id="NF001138">
    <property type="entry name" value="PRK00143.1"/>
    <property type="match status" value="1"/>
</dbReference>
<dbReference type="HAMAP" id="MF_00144">
    <property type="entry name" value="tRNA_thiouridyl_MnmA"/>
    <property type="match status" value="1"/>
</dbReference>
<evidence type="ECO:0000256" key="4">
    <source>
        <dbReference type="ARBA" id="ARBA00022555"/>
    </source>
</evidence>
<dbReference type="FunFam" id="2.30.30.280:FF:000001">
    <property type="entry name" value="tRNA-specific 2-thiouridylase MnmA"/>
    <property type="match status" value="1"/>
</dbReference>
<dbReference type="SUPFAM" id="SSF52402">
    <property type="entry name" value="Adenine nucleotide alpha hydrolases-like"/>
    <property type="match status" value="1"/>
</dbReference>
<dbReference type="GO" id="GO:0005737">
    <property type="term" value="C:cytoplasm"/>
    <property type="evidence" value="ECO:0007669"/>
    <property type="project" value="UniProtKB-SubCell"/>
</dbReference>
<keyword evidence="6" id="KW-0819">tRNA processing</keyword>
<dbReference type="CDD" id="cd01998">
    <property type="entry name" value="MnmA_TRMU-like"/>
    <property type="match status" value="1"/>
</dbReference>
<keyword evidence="5" id="KW-0808">Transferase</keyword>